<evidence type="ECO:0000259" key="3">
    <source>
        <dbReference type="PROSITE" id="PS51186"/>
    </source>
</evidence>
<dbReference type="EMBL" id="JXKH01000004">
    <property type="protein sequence ID" value="OJG18606.1"/>
    <property type="molecule type" value="Genomic_DNA"/>
</dbReference>
<dbReference type="PANTHER" id="PTHR43800">
    <property type="entry name" value="PEPTIDYL-LYSINE N-ACETYLTRANSFERASE YJAB"/>
    <property type="match status" value="1"/>
</dbReference>
<dbReference type="CDD" id="cd04301">
    <property type="entry name" value="NAT_SF"/>
    <property type="match status" value="1"/>
</dbReference>
<keyword evidence="1 4" id="KW-0808">Transferase</keyword>
<dbReference type="Pfam" id="PF00583">
    <property type="entry name" value="Acetyltransf_1"/>
    <property type="match status" value="1"/>
</dbReference>
<dbReference type="PANTHER" id="PTHR43800:SF1">
    <property type="entry name" value="PEPTIDYL-LYSINE N-ACETYLTRANSFERASE YJAB"/>
    <property type="match status" value="1"/>
</dbReference>
<dbReference type="GO" id="GO:0016747">
    <property type="term" value="F:acyltransferase activity, transferring groups other than amino-acyl groups"/>
    <property type="evidence" value="ECO:0007669"/>
    <property type="project" value="InterPro"/>
</dbReference>
<comment type="caution">
    <text evidence="4">The sequence shown here is derived from an EMBL/GenBank/DDBJ whole genome shotgun (WGS) entry which is preliminary data.</text>
</comment>
<evidence type="ECO:0000313" key="4">
    <source>
        <dbReference type="EMBL" id="OJG18606.1"/>
    </source>
</evidence>
<accession>A0A1L8RFQ4</accession>
<feature type="domain" description="N-acetyltransferase" evidence="3">
    <location>
        <begin position="1"/>
        <end position="186"/>
    </location>
</feature>
<evidence type="ECO:0000256" key="1">
    <source>
        <dbReference type="ARBA" id="ARBA00022679"/>
    </source>
</evidence>
<protein>
    <submittedName>
        <fullName evidence="4">Acetyltransferase</fullName>
    </submittedName>
</protein>
<dbReference type="RefSeq" id="WP_067395600.1">
    <property type="nucleotide sequence ID" value="NZ_JXKH01000004.1"/>
</dbReference>
<gene>
    <name evidence="4" type="ORF">RU97_GL002003</name>
</gene>
<keyword evidence="2" id="KW-0012">Acyltransferase</keyword>
<dbReference type="Gene3D" id="3.40.630.30">
    <property type="match status" value="1"/>
</dbReference>
<evidence type="ECO:0000256" key="2">
    <source>
        <dbReference type="ARBA" id="ARBA00023315"/>
    </source>
</evidence>
<proteinExistence type="predicted"/>
<dbReference type="STRING" id="214095.RU97_GL002003"/>
<dbReference type="SUPFAM" id="SSF55729">
    <property type="entry name" value="Acyl-CoA N-acyltransferases (Nat)"/>
    <property type="match status" value="1"/>
</dbReference>
<sequence length="186" mass="20600">MIRKAKVEDLDALGPLILVILKDMELPMVTAVGDEQILAWLKEAGLDKTYRYSYARAIVAEEDGVILGAAFGYPAEDEPIIDDALDQVLAKHGLPSAKLFIDPETLPDEWYLDTISVSEQARGKGIGSQLLSALPEYAESAKPKLGLNVDEGNPQARKLYSRMGFEKVGEMMISGHRYDHMQKEIH</sequence>
<dbReference type="PROSITE" id="PS51186">
    <property type="entry name" value="GNAT"/>
    <property type="match status" value="1"/>
</dbReference>
<organism evidence="4 5">
    <name type="scientific">Enterococcus canis</name>
    <dbReference type="NCBI Taxonomy" id="214095"/>
    <lineage>
        <taxon>Bacteria</taxon>
        <taxon>Bacillati</taxon>
        <taxon>Bacillota</taxon>
        <taxon>Bacilli</taxon>
        <taxon>Lactobacillales</taxon>
        <taxon>Enterococcaceae</taxon>
        <taxon>Enterococcus</taxon>
    </lineage>
</organism>
<dbReference type="InterPro" id="IPR000182">
    <property type="entry name" value="GNAT_dom"/>
</dbReference>
<name>A0A1L8RFQ4_9ENTE</name>
<dbReference type="Proteomes" id="UP000181884">
    <property type="component" value="Unassembled WGS sequence"/>
</dbReference>
<dbReference type="AlphaFoldDB" id="A0A1L8RFQ4"/>
<evidence type="ECO:0000313" key="5">
    <source>
        <dbReference type="Proteomes" id="UP000181884"/>
    </source>
</evidence>
<dbReference type="InterPro" id="IPR016181">
    <property type="entry name" value="Acyl_CoA_acyltransferase"/>
</dbReference>
<reference evidence="4 5" key="1">
    <citation type="submission" date="2014-12" db="EMBL/GenBank/DDBJ databases">
        <title>Draft genome sequences of 29 type strains of Enterococci.</title>
        <authorList>
            <person name="Zhong Z."/>
            <person name="Sun Z."/>
            <person name="Liu W."/>
            <person name="Zhang W."/>
            <person name="Zhang H."/>
        </authorList>
    </citation>
    <scope>NUCLEOTIDE SEQUENCE [LARGE SCALE GENOMIC DNA]</scope>
    <source>
        <strain evidence="4 5">DSM 17029</strain>
    </source>
</reference>
<keyword evidence="5" id="KW-1185">Reference proteome</keyword>